<feature type="region of interest" description="Disordered" evidence="1">
    <location>
        <begin position="1"/>
        <end position="29"/>
    </location>
</feature>
<dbReference type="Proteomes" id="UP001465755">
    <property type="component" value="Unassembled WGS sequence"/>
</dbReference>
<sequence>MPSGSDTRRDGTRSSRIAHKEVASGDSGKKHGLVAAAVVVPVPYNAQLARQVNALFRRFLKHSKMACYVREMSMLGQDKGKPF</sequence>
<keyword evidence="3" id="KW-1185">Reference proteome</keyword>
<evidence type="ECO:0000256" key="1">
    <source>
        <dbReference type="SAM" id="MobiDB-lite"/>
    </source>
</evidence>
<name>A0AAW1NJ23_9CHLO</name>
<reference evidence="2 3" key="1">
    <citation type="journal article" date="2024" name="Nat. Commun.">
        <title>Phylogenomics reveals the evolutionary origins of lichenization in chlorophyte algae.</title>
        <authorList>
            <person name="Puginier C."/>
            <person name="Libourel C."/>
            <person name="Otte J."/>
            <person name="Skaloud P."/>
            <person name="Haon M."/>
            <person name="Grisel S."/>
            <person name="Petersen M."/>
            <person name="Berrin J.G."/>
            <person name="Delaux P.M."/>
            <person name="Dal Grande F."/>
            <person name="Keller J."/>
        </authorList>
    </citation>
    <scope>NUCLEOTIDE SEQUENCE [LARGE SCALE GENOMIC DNA]</scope>
    <source>
        <strain evidence="2 3">SAG 2036</strain>
    </source>
</reference>
<organism evidence="2 3">
    <name type="scientific">Symbiochloris irregularis</name>
    <dbReference type="NCBI Taxonomy" id="706552"/>
    <lineage>
        <taxon>Eukaryota</taxon>
        <taxon>Viridiplantae</taxon>
        <taxon>Chlorophyta</taxon>
        <taxon>core chlorophytes</taxon>
        <taxon>Trebouxiophyceae</taxon>
        <taxon>Trebouxiales</taxon>
        <taxon>Trebouxiaceae</taxon>
        <taxon>Symbiochloris</taxon>
    </lineage>
</organism>
<gene>
    <name evidence="2" type="ORF">WJX73_003363</name>
</gene>
<accession>A0AAW1NJ23</accession>
<comment type="caution">
    <text evidence="2">The sequence shown here is derived from an EMBL/GenBank/DDBJ whole genome shotgun (WGS) entry which is preliminary data.</text>
</comment>
<dbReference type="AlphaFoldDB" id="A0AAW1NJ23"/>
<evidence type="ECO:0000313" key="2">
    <source>
        <dbReference type="EMBL" id="KAK9785967.1"/>
    </source>
</evidence>
<proteinExistence type="predicted"/>
<protein>
    <submittedName>
        <fullName evidence="2">Uncharacterized protein</fullName>
    </submittedName>
</protein>
<evidence type="ECO:0000313" key="3">
    <source>
        <dbReference type="Proteomes" id="UP001465755"/>
    </source>
</evidence>
<dbReference type="EMBL" id="JALJOQ010000285">
    <property type="protein sequence ID" value="KAK9785967.1"/>
    <property type="molecule type" value="Genomic_DNA"/>
</dbReference>